<sequence>LRAIGIVEFCVHRKLQEDQDTLQGIYPGNPRRSTASPSVDLLFEAFNGMDFFITDLPNGQHFEQISPLNEVQRKILYLLDLPESIYNKMTQKVKYGLRMGTISS</sequence>
<dbReference type="AlphaFoldDB" id="A0A850SXE6"/>
<reference evidence="1 2" key="1">
    <citation type="submission" date="2020-06" db="EMBL/GenBank/DDBJ databases">
        <title>High-quality draft genome of sulfate reducer Desulfobacter latus type strain AcrS2 isolated from marine sediment.</title>
        <authorList>
            <person name="Hoppe M."/>
            <person name="Larsen C.K."/>
            <person name="Marshall I.P.G."/>
            <person name="Schramm A."/>
            <person name="Marietou A.G."/>
        </authorList>
    </citation>
    <scope>NUCLEOTIDE SEQUENCE [LARGE SCALE GENOMIC DNA]</scope>
    <source>
        <strain evidence="1 2">AcRS2</strain>
    </source>
</reference>
<dbReference type="EMBL" id="JACADJ010000047">
    <property type="protein sequence ID" value="NWH05809.1"/>
    <property type="molecule type" value="Genomic_DNA"/>
</dbReference>
<feature type="non-terminal residue" evidence="1">
    <location>
        <position position="1"/>
    </location>
</feature>
<evidence type="ECO:0000313" key="1">
    <source>
        <dbReference type="EMBL" id="NWH05809.1"/>
    </source>
</evidence>
<proteinExistence type="predicted"/>
<name>A0A850SXE6_9BACT</name>
<protein>
    <submittedName>
        <fullName evidence="1">Uncharacterized protein</fullName>
    </submittedName>
</protein>
<accession>A0A850SXE6</accession>
<keyword evidence="2" id="KW-1185">Reference proteome</keyword>
<dbReference type="RefSeq" id="WP_218576707.1">
    <property type="nucleotide sequence ID" value="NZ_JACADJ010000047.1"/>
</dbReference>
<organism evidence="1 2">
    <name type="scientific">Desulfobacter latus</name>
    <dbReference type="NCBI Taxonomy" id="2292"/>
    <lineage>
        <taxon>Bacteria</taxon>
        <taxon>Pseudomonadati</taxon>
        <taxon>Thermodesulfobacteriota</taxon>
        <taxon>Desulfobacteria</taxon>
        <taxon>Desulfobacterales</taxon>
        <taxon>Desulfobacteraceae</taxon>
        <taxon>Desulfobacter</taxon>
    </lineage>
</organism>
<evidence type="ECO:0000313" key="2">
    <source>
        <dbReference type="Proteomes" id="UP000553343"/>
    </source>
</evidence>
<comment type="caution">
    <text evidence="1">The sequence shown here is derived from an EMBL/GenBank/DDBJ whole genome shotgun (WGS) entry which is preliminary data.</text>
</comment>
<gene>
    <name evidence="1" type="ORF">HXW94_12570</name>
</gene>
<dbReference type="Proteomes" id="UP000553343">
    <property type="component" value="Unassembled WGS sequence"/>
</dbReference>